<gene>
    <name evidence="1" type="ORF">FHU37_000375</name>
</gene>
<reference evidence="1 2" key="1">
    <citation type="submission" date="2020-07" db="EMBL/GenBank/DDBJ databases">
        <title>Sequencing the genomes of 1000 actinobacteria strains.</title>
        <authorList>
            <person name="Klenk H.-P."/>
        </authorList>
    </citation>
    <scope>NUCLEOTIDE SEQUENCE [LARGE SCALE GENOMIC DNA]</scope>
    <source>
        <strain evidence="1 2">DSM 42178</strain>
    </source>
</reference>
<proteinExistence type="predicted"/>
<accession>A0A852ZYS2</accession>
<comment type="caution">
    <text evidence="1">The sequence shown here is derived from an EMBL/GenBank/DDBJ whole genome shotgun (WGS) entry which is preliminary data.</text>
</comment>
<evidence type="ECO:0000313" key="1">
    <source>
        <dbReference type="EMBL" id="NYI03432.1"/>
    </source>
</evidence>
<dbReference type="AlphaFoldDB" id="A0A852ZYS2"/>
<protein>
    <submittedName>
        <fullName evidence="1">Uncharacterized protein</fullName>
    </submittedName>
</protein>
<evidence type="ECO:0000313" key="2">
    <source>
        <dbReference type="Proteomes" id="UP000567795"/>
    </source>
</evidence>
<keyword evidence="2" id="KW-1185">Reference proteome</keyword>
<sequence length="170" mass="18735">MASMTCSIRRSADIGALLTELHDDAQDDFEPFLLTAWMPALSALIGDGHITLAALADVLDEPMMRRAGRTGQRPSRPAWHCRITTTALDGWDEQAWEPLARMVVDVAGIAPVDDPAACRWIALRTAPEALDIVASVIREDGRWARIHNDLDRVRACLLQYSPARHATTTP</sequence>
<dbReference type="EMBL" id="JACBZD010000001">
    <property type="protein sequence ID" value="NYI03432.1"/>
    <property type="molecule type" value="Genomic_DNA"/>
</dbReference>
<name>A0A852ZYS2_9ACTN</name>
<dbReference type="RefSeq" id="WP_179812478.1">
    <property type="nucleotide sequence ID" value="NZ_JACBZD010000001.1"/>
</dbReference>
<dbReference type="Proteomes" id="UP000567795">
    <property type="component" value="Unassembled WGS sequence"/>
</dbReference>
<organism evidence="1 2">
    <name type="scientific">Allostreptomyces psammosilenae</name>
    <dbReference type="NCBI Taxonomy" id="1892865"/>
    <lineage>
        <taxon>Bacteria</taxon>
        <taxon>Bacillati</taxon>
        <taxon>Actinomycetota</taxon>
        <taxon>Actinomycetes</taxon>
        <taxon>Kitasatosporales</taxon>
        <taxon>Streptomycetaceae</taxon>
        <taxon>Allostreptomyces</taxon>
    </lineage>
</organism>